<dbReference type="GO" id="GO:0005743">
    <property type="term" value="C:mitochondrial inner membrane"/>
    <property type="evidence" value="ECO:0007669"/>
    <property type="project" value="InterPro"/>
</dbReference>
<feature type="region of interest" description="Disordered" evidence="5">
    <location>
        <begin position="15"/>
        <end position="35"/>
    </location>
</feature>
<dbReference type="EMBL" id="JAENGY010000202">
    <property type="protein sequence ID" value="KAG6969706.1"/>
    <property type="molecule type" value="Genomic_DNA"/>
</dbReference>
<keyword evidence="3" id="KW-0347">Helicase</keyword>
<dbReference type="GO" id="GO:0003676">
    <property type="term" value="F:nucleic acid binding"/>
    <property type="evidence" value="ECO:0007669"/>
    <property type="project" value="InterPro"/>
</dbReference>
<keyword evidence="9" id="KW-1185">Reference proteome</keyword>
<keyword evidence="4" id="KW-0067">ATP-binding</keyword>
<dbReference type="CDD" id="cd18787">
    <property type="entry name" value="SF2_C_DEAD"/>
    <property type="match status" value="1"/>
</dbReference>
<feature type="domain" description="Helicase C-terminal" evidence="7">
    <location>
        <begin position="314"/>
        <end position="463"/>
    </location>
</feature>
<keyword evidence="2" id="KW-0378">Hydrolase</keyword>
<dbReference type="Proteomes" id="UP000709295">
    <property type="component" value="Unassembled WGS sequence"/>
</dbReference>
<gene>
    <name evidence="8" type="ORF">JG688_00005208</name>
</gene>
<dbReference type="PANTHER" id="PTHR47959:SF13">
    <property type="entry name" value="ATP-DEPENDENT RNA HELICASE RHLE"/>
    <property type="match status" value="1"/>
</dbReference>
<dbReference type="GO" id="GO:0005524">
    <property type="term" value="F:ATP binding"/>
    <property type="evidence" value="ECO:0007669"/>
    <property type="project" value="UniProtKB-KW"/>
</dbReference>
<sequence length="618" mass="69400">MQSLLNKGSRLMTQSLRAGARGMSSASEQEAKEQMHRWTTISKGMIGLVAVYTVYAIGDHLSHEHHEEETPAYPYLKMRTKPFPWPESDCDLLDRECRRKAREAKKALDAPTGTGKTASYLIPAIAQVLLAREEEEEVLALVLAPVRELAIQIETVAKLLMRGIADMKTALLVGGFPVPTQRYRLQGGVQLIVATPGRFLDIFTNYSGGDAILPAIRLCVVDEVDIMLDVGFRPQITQIVALLAGERHKGIQLLFFSATVSDEVEALVRQVLKAQSDHSYTRIYVRSDENKGTSGYSLSPRVKHEVRWAENKAKKNELFEFLKGKGEESTLVFVGSKVGATMLAEAIEKCCRIGAAAIHADKTQQERLSLLESFVNLEIPVLVSTNVLSRGMDLLNVENVVVYDFPKKIADFVHLIGRTGRADDAPGKALTLVNLDDRLLFKELVTLLRQVKVSIPPEVFQSIHSEDAKKRARSIEVVVDESKRAFRIREQLMDEIGTQASDWKEWDSHNKRRHSTTDDRDFGIGGDSETPDQTWTPQRKSSDPTEVKRHDTNHYCVAPHNSLEDDSILQSFVPNEEDAVHNYQVRQEQQSHHERCEAYTKSQLISYDGSESVQCERP</sequence>
<dbReference type="Pfam" id="PF02046">
    <property type="entry name" value="COX6A"/>
    <property type="match status" value="1"/>
</dbReference>
<dbReference type="InterPro" id="IPR001349">
    <property type="entry name" value="Cyt_c_oxidase_su6a"/>
</dbReference>
<evidence type="ECO:0000313" key="9">
    <source>
        <dbReference type="Proteomes" id="UP000709295"/>
    </source>
</evidence>
<dbReference type="InterPro" id="IPR001650">
    <property type="entry name" value="Helicase_C-like"/>
</dbReference>
<comment type="caution">
    <text evidence="8">The sequence shown here is derived from an EMBL/GenBank/DDBJ whole genome shotgun (WGS) entry which is preliminary data.</text>
</comment>
<dbReference type="GO" id="GO:0005829">
    <property type="term" value="C:cytosol"/>
    <property type="evidence" value="ECO:0007669"/>
    <property type="project" value="TreeGrafter"/>
</dbReference>
<dbReference type="SMART" id="SM00487">
    <property type="entry name" value="DEXDc"/>
    <property type="match status" value="1"/>
</dbReference>
<evidence type="ECO:0000259" key="7">
    <source>
        <dbReference type="PROSITE" id="PS51194"/>
    </source>
</evidence>
<evidence type="ECO:0000256" key="3">
    <source>
        <dbReference type="ARBA" id="ARBA00022806"/>
    </source>
</evidence>
<dbReference type="InterPro" id="IPR044742">
    <property type="entry name" value="DEAD/DEAH_RhlB"/>
</dbReference>
<evidence type="ECO:0000259" key="6">
    <source>
        <dbReference type="PROSITE" id="PS51192"/>
    </source>
</evidence>
<evidence type="ECO:0000256" key="1">
    <source>
        <dbReference type="ARBA" id="ARBA00022741"/>
    </source>
</evidence>
<feature type="compositionally biased region" description="Basic and acidic residues" evidence="5">
    <location>
        <begin position="540"/>
        <end position="551"/>
    </location>
</feature>
<dbReference type="Pfam" id="PF00270">
    <property type="entry name" value="DEAD"/>
    <property type="match status" value="1"/>
</dbReference>
<feature type="domain" description="Helicase ATP-binding" evidence="6">
    <location>
        <begin position="97"/>
        <end position="278"/>
    </location>
</feature>
<reference evidence="8" key="1">
    <citation type="submission" date="2021-01" db="EMBL/GenBank/DDBJ databases">
        <title>Phytophthora aleatoria, a newly-described species from Pinus radiata is distinct from Phytophthora cactorum isolates based on comparative genomics.</title>
        <authorList>
            <person name="Mcdougal R."/>
            <person name="Panda P."/>
            <person name="Williams N."/>
            <person name="Studholme D.J."/>
        </authorList>
    </citation>
    <scope>NUCLEOTIDE SEQUENCE</scope>
    <source>
        <strain evidence="8">NZFS 4037</strain>
    </source>
</reference>
<dbReference type="PROSITE" id="PS51192">
    <property type="entry name" value="HELICASE_ATP_BIND_1"/>
    <property type="match status" value="1"/>
</dbReference>
<dbReference type="InterPro" id="IPR050079">
    <property type="entry name" value="DEAD_box_RNA_helicase"/>
</dbReference>
<accession>A0A8J5J003</accession>
<dbReference type="Pfam" id="PF00271">
    <property type="entry name" value="Helicase_C"/>
    <property type="match status" value="1"/>
</dbReference>
<dbReference type="GO" id="GO:0016787">
    <property type="term" value="F:hydrolase activity"/>
    <property type="evidence" value="ECO:0007669"/>
    <property type="project" value="UniProtKB-KW"/>
</dbReference>
<organism evidence="8 9">
    <name type="scientific">Phytophthora aleatoria</name>
    <dbReference type="NCBI Taxonomy" id="2496075"/>
    <lineage>
        <taxon>Eukaryota</taxon>
        <taxon>Sar</taxon>
        <taxon>Stramenopiles</taxon>
        <taxon>Oomycota</taxon>
        <taxon>Peronosporomycetes</taxon>
        <taxon>Peronosporales</taxon>
        <taxon>Peronosporaceae</taxon>
        <taxon>Phytophthora</taxon>
    </lineage>
</organism>
<keyword evidence="1" id="KW-0547">Nucleotide-binding</keyword>
<dbReference type="SMART" id="SM00490">
    <property type="entry name" value="HELICc"/>
    <property type="match status" value="1"/>
</dbReference>
<feature type="compositionally biased region" description="Basic and acidic residues" evidence="5">
    <location>
        <begin position="504"/>
        <end position="522"/>
    </location>
</feature>
<dbReference type="InterPro" id="IPR014001">
    <property type="entry name" value="Helicase_ATP-bd"/>
</dbReference>
<evidence type="ECO:0000256" key="2">
    <source>
        <dbReference type="ARBA" id="ARBA00022801"/>
    </source>
</evidence>
<dbReference type="PANTHER" id="PTHR47959">
    <property type="entry name" value="ATP-DEPENDENT RNA HELICASE RHLE-RELATED"/>
    <property type="match status" value="1"/>
</dbReference>
<protein>
    <recommendedName>
        <fullName evidence="10">DEAD/DEAH box RNA helicase</fullName>
    </recommendedName>
</protein>
<evidence type="ECO:0008006" key="10">
    <source>
        <dbReference type="Google" id="ProtNLM"/>
    </source>
</evidence>
<dbReference type="AlphaFoldDB" id="A0A8J5J003"/>
<evidence type="ECO:0000256" key="4">
    <source>
        <dbReference type="ARBA" id="ARBA00022840"/>
    </source>
</evidence>
<dbReference type="GO" id="GO:0003724">
    <property type="term" value="F:RNA helicase activity"/>
    <property type="evidence" value="ECO:0007669"/>
    <property type="project" value="TreeGrafter"/>
</dbReference>
<name>A0A8J5J003_9STRA</name>
<dbReference type="CDD" id="cd00268">
    <property type="entry name" value="DEADc"/>
    <property type="match status" value="1"/>
</dbReference>
<dbReference type="InterPro" id="IPR011545">
    <property type="entry name" value="DEAD/DEAH_box_helicase_dom"/>
</dbReference>
<dbReference type="PROSITE" id="PS51194">
    <property type="entry name" value="HELICASE_CTER"/>
    <property type="match status" value="1"/>
</dbReference>
<evidence type="ECO:0000313" key="8">
    <source>
        <dbReference type="EMBL" id="KAG6969706.1"/>
    </source>
</evidence>
<feature type="region of interest" description="Disordered" evidence="5">
    <location>
        <begin position="504"/>
        <end position="551"/>
    </location>
</feature>
<proteinExistence type="predicted"/>
<evidence type="ECO:0000256" key="5">
    <source>
        <dbReference type="SAM" id="MobiDB-lite"/>
    </source>
</evidence>